<evidence type="ECO:0000256" key="1">
    <source>
        <dbReference type="SAM" id="MobiDB-lite"/>
    </source>
</evidence>
<proteinExistence type="predicted"/>
<feature type="region of interest" description="Disordered" evidence="1">
    <location>
        <begin position="1"/>
        <end position="31"/>
    </location>
</feature>
<accession>A0A1H0X1A8</accession>
<keyword evidence="3" id="KW-1185">Reference proteome</keyword>
<sequence>MKPGDLEVTGPHGRADGHEVPEILQNQPVEA</sequence>
<reference evidence="3" key="1">
    <citation type="submission" date="2016-10" db="EMBL/GenBank/DDBJ databases">
        <authorList>
            <person name="Varghese N."/>
            <person name="Submissions S."/>
        </authorList>
    </citation>
    <scope>NUCLEOTIDE SEQUENCE [LARGE SCALE GENOMIC DNA]</scope>
    <source>
        <strain evidence="3">CGMCC 4.6609</strain>
    </source>
</reference>
<organism evidence="2 3">
    <name type="scientific">Lentzea jiangxiensis</name>
    <dbReference type="NCBI Taxonomy" id="641025"/>
    <lineage>
        <taxon>Bacteria</taxon>
        <taxon>Bacillati</taxon>
        <taxon>Actinomycetota</taxon>
        <taxon>Actinomycetes</taxon>
        <taxon>Pseudonocardiales</taxon>
        <taxon>Pseudonocardiaceae</taxon>
        <taxon>Lentzea</taxon>
    </lineage>
</organism>
<dbReference type="AlphaFoldDB" id="A0A1H0X1A8"/>
<name>A0A1H0X1A8_9PSEU</name>
<dbReference type="EMBL" id="FNIX01000028">
    <property type="protein sequence ID" value="SDP96629.1"/>
    <property type="molecule type" value="Genomic_DNA"/>
</dbReference>
<gene>
    <name evidence="2" type="ORF">SAMN05421507_12831</name>
</gene>
<evidence type="ECO:0000313" key="3">
    <source>
        <dbReference type="Proteomes" id="UP000199691"/>
    </source>
</evidence>
<dbReference type="Proteomes" id="UP000199691">
    <property type="component" value="Unassembled WGS sequence"/>
</dbReference>
<evidence type="ECO:0000313" key="2">
    <source>
        <dbReference type="EMBL" id="SDP96629.1"/>
    </source>
</evidence>
<protein>
    <submittedName>
        <fullName evidence="2">Uncharacterized protein</fullName>
    </submittedName>
</protein>